<comment type="caution">
    <text evidence="10">The sequence shown here is derived from an EMBL/GenBank/DDBJ whole genome shotgun (WGS) entry which is preliminary data.</text>
</comment>
<comment type="subcellular location">
    <subcellularLocation>
        <location evidence="1">Membrane</location>
        <topology evidence="1">Multi-pass membrane protein</topology>
    </subcellularLocation>
</comment>
<keyword evidence="4" id="KW-0808">Transferase</keyword>
<feature type="transmembrane region" description="Helical" evidence="8">
    <location>
        <begin position="36"/>
        <end position="55"/>
    </location>
</feature>
<dbReference type="Pfam" id="PF13813">
    <property type="entry name" value="MBOAT_2"/>
    <property type="match status" value="1"/>
</dbReference>
<dbReference type="InterPro" id="IPR044851">
    <property type="entry name" value="Wax_synthase"/>
</dbReference>
<dbReference type="EMBL" id="CACVBS010000030">
    <property type="protein sequence ID" value="CAA7260718.1"/>
    <property type="molecule type" value="Genomic_DNA"/>
</dbReference>
<dbReference type="InterPro" id="IPR032805">
    <property type="entry name" value="Wax_synthase_dom"/>
</dbReference>
<accession>A0A8S0WWS6</accession>
<evidence type="ECO:0000259" key="9">
    <source>
        <dbReference type="Pfam" id="PF13813"/>
    </source>
</evidence>
<feature type="domain" description="Wax synthase" evidence="9">
    <location>
        <begin position="227"/>
        <end position="314"/>
    </location>
</feature>
<gene>
    <name evidence="10" type="ORF">AAE3_LOCUS2811</name>
</gene>
<evidence type="ECO:0000256" key="1">
    <source>
        <dbReference type="ARBA" id="ARBA00004141"/>
    </source>
</evidence>
<sequence length="384" mass="43872">MTTASTHSTAYAILTELLIALTIVNSPSKPIYRRLSFLPILALVCYQIFCTTIDINGRLSMTMAVGDWLFASLVFASHYLLLTDAQRDIWLVKEKHHPPVEERPILSRLWWAACLLYSPRAIGWSHSAAPTGKLPPRPTQQTKKSFAIAQMWYIVRCIAVCGVVISFARVNPYFDRRADPTQVRGYARLWRLGSVLYPVMICLSMSVHYTALSVVSVWSGMSEPQDWPRLFGSPWGMYTVRRVWGTEWHQLFRGVFTVHAEFLAKVLHLPPKSKITTYFKLFIVLTLSAFMHLVGDYAVFHGWTRSGALHTFILQAVAIVLEDRFLAMARKAGFKETQFSRCLGYVWVIVWFSFSLPYWIDPAVPVGSLEDHFPFMPNREALTI</sequence>
<evidence type="ECO:0000313" key="10">
    <source>
        <dbReference type="EMBL" id="CAA7260718.1"/>
    </source>
</evidence>
<evidence type="ECO:0000256" key="6">
    <source>
        <dbReference type="ARBA" id="ARBA00022989"/>
    </source>
</evidence>
<organism evidence="10 11">
    <name type="scientific">Cyclocybe aegerita</name>
    <name type="common">Black poplar mushroom</name>
    <name type="synonym">Agrocybe aegerita</name>
    <dbReference type="NCBI Taxonomy" id="1973307"/>
    <lineage>
        <taxon>Eukaryota</taxon>
        <taxon>Fungi</taxon>
        <taxon>Dikarya</taxon>
        <taxon>Basidiomycota</taxon>
        <taxon>Agaricomycotina</taxon>
        <taxon>Agaricomycetes</taxon>
        <taxon>Agaricomycetidae</taxon>
        <taxon>Agaricales</taxon>
        <taxon>Agaricineae</taxon>
        <taxon>Bolbitiaceae</taxon>
        <taxon>Cyclocybe</taxon>
    </lineage>
</organism>
<evidence type="ECO:0000256" key="8">
    <source>
        <dbReference type="SAM" id="Phobius"/>
    </source>
</evidence>
<evidence type="ECO:0000313" key="11">
    <source>
        <dbReference type="Proteomes" id="UP000467700"/>
    </source>
</evidence>
<dbReference type="PANTHER" id="PTHR31595">
    <property type="entry name" value="LONG-CHAIN-ALCOHOL O-FATTY-ACYLTRANSFERASE 3-RELATED"/>
    <property type="match status" value="1"/>
</dbReference>
<dbReference type="AlphaFoldDB" id="A0A8S0WWS6"/>
<dbReference type="Proteomes" id="UP000467700">
    <property type="component" value="Unassembled WGS sequence"/>
</dbReference>
<keyword evidence="7 8" id="KW-0472">Membrane</keyword>
<keyword evidence="5 8" id="KW-0812">Transmembrane</keyword>
<dbReference type="OrthoDB" id="1077582at2759"/>
<feature type="transmembrane region" description="Helical" evidence="8">
    <location>
        <begin position="194"/>
        <end position="219"/>
    </location>
</feature>
<evidence type="ECO:0000256" key="4">
    <source>
        <dbReference type="ARBA" id="ARBA00022679"/>
    </source>
</evidence>
<dbReference type="GO" id="GO:0006629">
    <property type="term" value="P:lipid metabolic process"/>
    <property type="evidence" value="ECO:0007669"/>
    <property type="project" value="InterPro"/>
</dbReference>
<dbReference type="PANTHER" id="PTHR31595:SF57">
    <property type="entry name" value="OS04G0481900 PROTEIN"/>
    <property type="match status" value="1"/>
</dbReference>
<feature type="transmembrane region" description="Helical" evidence="8">
    <location>
        <begin position="342"/>
        <end position="360"/>
    </location>
</feature>
<comment type="similarity">
    <text evidence="3">Belongs to the wax synthase family.</text>
</comment>
<dbReference type="GO" id="GO:0008374">
    <property type="term" value="F:O-acyltransferase activity"/>
    <property type="evidence" value="ECO:0007669"/>
    <property type="project" value="InterPro"/>
</dbReference>
<feature type="transmembrane region" description="Helical" evidence="8">
    <location>
        <begin position="275"/>
        <end position="294"/>
    </location>
</feature>
<evidence type="ECO:0000256" key="2">
    <source>
        <dbReference type="ARBA" id="ARBA00005179"/>
    </source>
</evidence>
<proteinExistence type="inferred from homology"/>
<reference evidence="10 11" key="1">
    <citation type="submission" date="2020-01" db="EMBL/GenBank/DDBJ databases">
        <authorList>
            <person name="Gupta K D."/>
        </authorList>
    </citation>
    <scope>NUCLEOTIDE SEQUENCE [LARGE SCALE GENOMIC DNA]</scope>
</reference>
<evidence type="ECO:0000256" key="7">
    <source>
        <dbReference type="ARBA" id="ARBA00023136"/>
    </source>
</evidence>
<dbReference type="GO" id="GO:0016020">
    <property type="term" value="C:membrane"/>
    <property type="evidence" value="ECO:0007669"/>
    <property type="project" value="UniProtKB-SubCell"/>
</dbReference>
<protein>
    <recommendedName>
        <fullName evidence="9">Wax synthase domain-containing protein</fullName>
    </recommendedName>
</protein>
<feature type="transmembrane region" description="Helical" evidence="8">
    <location>
        <begin position="153"/>
        <end position="174"/>
    </location>
</feature>
<evidence type="ECO:0000256" key="3">
    <source>
        <dbReference type="ARBA" id="ARBA00007282"/>
    </source>
</evidence>
<feature type="transmembrane region" description="Helical" evidence="8">
    <location>
        <begin position="6"/>
        <end position="24"/>
    </location>
</feature>
<evidence type="ECO:0000256" key="5">
    <source>
        <dbReference type="ARBA" id="ARBA00022692"/>
    </source>
</evidence>
<keyword evidence="11" id="KW-1185">Reference proteome</keyword>
<comment type="pathway">
    <text evidence="2">Secondary metabolite biosynthesis.</text>
</comment>
<keyword evidence="6 8" id="KW-1133">Transmembrane helix</keyword>
<name>A0A8S0WWS6_CYCAE</name>